<dbReference type="PaxDb" id="67767-A0A0J7JXB3"/>
<dbReference type="AlphaFoldDB" id="A0A0J7JXB3"/>
<organism evidence="2 3">
    <name type="scientific">Lasius niger</name>
    <name type="common">Black garden ant</name>
    <dbReference type="NCBI Taxonomy" id="67767"/>
    <lineage>
        <taxon>Eukaryota</taxon>
        <taxon>Metazoa</taxon>
        <taxon>Ecdysozoa</taxon>
        <taxon>Arthropoda</taxon>
        <taxon>Hexapoda</taxon>
        <taxon>Insecta</taxon>
        <taxon>Pterygota</taxon>
        <taxon>Neoptera</taxon>
        <taxon>Endopterygota</taxon>
        <taxon>Hymenoptera</taxon>
        <taxon>Apocrita</taxon>
        <taxon>Aculeata</taxon>
        <taxon>Formicoidea</taxon>
        <taxon>Formicidae</taxon>
        <taxon>Formicinae</taxon>
        <taxon>Lasius</taxon>
        <taxon>Lasius</taxon>
    </lineage>
</organism>
<feature type="compositionally biased region" description="Basic and acidic residues" evidence="1">
    <location>
        <begin position="68"/>
        <end position="83"/>
    </location>
</feature>
<comment type="caution">
    <text evidence="2">The sequence shown here is derived from an EMBL/GenBank/DDBJ whole genome shotgun (WGS) entry which is preliminary data.</text>
</comment>
<proteinExistence type="predicted"/>
<evidence type="ECO:0000256" key="1">
    <source>
        <dbReference type="SAM" id="MobiDB-lite"/>
    </source>
</evidence>
<feature type="compositionally biased region" description="Polar residues" evidence="1">
    <location>
        <begin position="47"/>
        <end position="66"/>
    </location>
</feature>
<dbReference type="STRING" id="67767.A0A0J7JXB3"/>
<gene>
    <name evidence="2" type="ORF">RF55_22030</name>
</gene>
<feature type="compositionally biased region" description="Polar residues" evidence="1">
    <location>
        <begin position="100"/>
        <end position="111"/>
    </location>
</feature>
<evidence type="ECO:0000313" key="3">
    <source>
        <dbReference type="Proteomes" id="UP000036403"/>
    </source>
</evidence>
<dbReference type="EMBL" id="LBMM01023385">
    <property type="protein sequence ID" value="KMQ82732.1"/>
    <property type="molecule type" value="Genomic_DNA"/>
</dbReference>
<sequence>MPMKMYNKSTNAWPSVKSRKYAGATSFNNKDEEEVSKVATKTDDKSTNAWPVQSKTYAGTTGTSSSNEDEKRPYISEQAKDEGSAIGKKKKKKKSKGTVLLTTGMTSGYSL</sequence>
<dbReference type="Proteomes" id="UP000036403">
    <property type="component" value="Unassembled WGS sequence"/>
</dbReference>
<evidence type="ECO:0000313" key="2">
    <source>
        <dbReference type="EMBL" id="KMQ82732.1"/>
    </source>
</evidence>
<keyword evidence="3" id="KW-1185">Reference proteome</keyword>
<feature type="compositionally biased region" description="Basic residues" evidence="1">
    <location>
        <begin position="87"/>
        <end position="96"/>
    </location>
</feature>
<name>A0A0J7JXB3_LASNI</name>
<accession>A0A0J7JXB3</accession>
<protein>
    <submittedName>
        <fullName evidence="2">Ring finger protein 10</fullName>
    </submittedName>
</protein>
<feature type="region of interest" description="Disordered" evidence="1">
    <location>
        <begin position="1"/>
        <end position="111"/>
    </location>
</feature>
<reference evidence="2 3" key="1">
    <citation type="submission" date="2015-04" db="EMBL/GenBank/DDBJ databases">
        <title>Lasius niger genome sequencing.</title>
        <authorList>
            <person name="Konorov E.A."/>
            <person name="Nikitin M.A."/>
            <person name="Kirill M.V."/>
            <person name="Chang P."/>
        </authorList>
    </citation>
    <scope>NUCLEOTIDE SEQUENCE [LARGE SCALE GENOMIC DNA]</scope>
    <source>
        <tissue evidence="2">Whole</tissue>
    </source>
</reference>